<feature type="domain" description="CHRD" evidence="1">
    <location>
        <begin position="36"/>
        <end position="158"/>
    </location>
</feature>
<protein>
    <recommendedName>
        <fullName evidence="1">CHRD domain-containing protein</fullName>
    </recommendedName>
</protein>
<dbReference type="SMART" id="SM00754">
    <property type="entry name" value="CHRD"/>
    <property type="match status" value="1"/>
</dbReference>
<dbReference type="EMBL" id="ACJD01000001">
    <property type="protein sequence ID" value="EEH15270.1"/>
    <property type="molecule type" value="Genomic_DNA"/>
</dbReference>
<accession>C0G3F5</accession>
<organism evidence="2 3">
    <name type="scientific">Brucella ceti str. Cudo</name>
    <dbReference type="NCBI Taxonomy" id="595497"/>
    <lineage>
        <taxon>Bacteria</taxon>
        <taxon>Pseudomonadati</taxon>
        <taxon>Pseudomonadota</taxon>
        <taxon>Alphaproteobacteria</taxon>
        <taxon>Hyphomicrobiales</taxon>
        <taxon>Brucellaceae</taxon>
        <taxon>Brucella/Ochrobactrum group</taxon>
        <taxon>Brucella</taxon>
    </lineage>
</organism>
<sequence>MFIFIAHHNQRNFIMKYRFILLLGIASVFTMPAMAEVLHFKAELTPQAEVPAVHNSRGKGSVEVHFDTRTRRLVWQSEQSGLSGPATMAHFHGPADPTKNANVQIPVSAGQLGHKGRGDVKLTNEQAKQLMDGLWYFNYHTKAHPGGEIRGQVLRVKQ</sequence>
<name>C0G3F5_9HYPH</name>
<dbReference type="Pfam" id="PF07452">
    <property type="entry name" value="CHRD"/>
    <property type="match status" value="1"/>
</dbReference>
<proteinExistence type="predicted"/>
<gene>
    <name evidence="2" type="ORF">BCETI_1000185</name>
</gene>
<dbReference type="PROSITE" id="PS50933">
    <property type="entry name" value="CHRD"/>
    <property type="match status" value="1"/>
</dbReference>
<evidence type="ECO:0000313" key="2">
    <source>
        <dbReference type="EMBL" id="EEH15270.1"/>
    </source>
</evidence>
<dbReference type="Proteomes" id="UP000003678">
    <property type="component" value="Unassembled WGS sequence"/>
</dbReference>
<comment type="caution">
    <text evidence="2">The sequence shown here is derived from an EMBL/GenBank/DDBJ whole genome shotgun (WGS) entry which is preliminary data.</text>
</comment>
<evidence type="ECO:0000313" key="3">
    <source>
        <dbReference type="Proteomes" id="UP000003678"/>
    </source>
</evidence>
<dbReference type="AlphaFoldDB" id="C0G3F5"/>
<dbReference type="InterPro" id="IPR010895">
    <property type="entry name" value="CHRD"/>
</dbReference>
<evidence type="ECO:0000259" key="1">
    <source>
        <dbReference type="PROSITE" id="PS50933"/>
    </source>
</evidence>
<reference evidence="2 3" key="1">
    <citation type="submission" date="2009-03" db="EMBL/GenBank/DDBJ databases">
        <authorList>
            <person name="Setubal J.C."/>
            <person name="Boyle S."/>
            <person name="Crasta O.R."/>
            <person name="Gillespie J.J."/>
            <person name="Kenyon R.W."/>
            <person name="Lu J."/>
            <person name="Mane S."/>
            <person name="Nagrani S."/>
            <person name="Shallom J.M."/>
            <person name="Shallom S."/>
            <person name="Shukla M."/>
            <person name="Snyder E.E."/>
            <person name="Sobral B.W."/>
            <person name="Wattam A.R."/>
            <person name="Will R."/>
            <person name="Williams K."/>
            <person name="Yoo H."/>
            <person name="Bruce D.H."/>
            <person name="Detter C."/>
            <person name="Munk C."/>
            <person name="Brettin T.S."/>
            <person name="Ficht T."/>
        </authorList>
    </citation>
    <scope>NUCLEOTIDE SEQUENCE [LARGE SCALE GENOMIC DNA]</scope>
    <source>
        <strain evidence="2 3">Cudo</strain>
    </source>
</reference>